<keyword evidence="1" id="KW-0472">Membrane</keyword>
<keyword evidence="1" id="KW-0812">Transmembrane</keyword>
<evidence type="ECO:0000313" key="2">
    <source>
        <dbReference type="EMBL" id="NNU15116.1"/>
    </source>
</evidence>
<comment type="caution">
    <text evidence="2">The sequence shown here is derived from an EMBL/GenBank/DDBJ whole genome shotgun (WGS) entry which is preliminary data.</text>
</comment>
<feature type="transmembrane region" description="Helical" evidence="1">
    <location>
        <begin position="34"/>
        <end position="51"/>
    </location>
</feature>
<organism evidence="2 3">
    <name type="scientific">Parvularcula mediterranea</name>
    <dbReference type="NCBI Taxonomy" id="2732508"/>
    <lineage>
        <taxon>Bacteria</taxon>
        <taxon>Pseudomonadati</taxon>
        <taxon>Pseudomonadota</taxon>
        <taxon>Alphaproteobacteria</taxon>
        <taxon>Parvularculales</taxon>
        <taxon>Parvularculaceae</taxon>
        <taxon>Parvularcula</taxon>
    </lineage>
</organism>
<name>A0A7Y3RKA3_9PROT</name>
<dbReference type="RefSeq" id="WP_173196328.1">
    <property type="nucleotide sequence ID" value="NZ_JABFCX010000002.1"/>
</dbReference>
<keyword evidence="1" id="KW-1133">Transmembrane helix</keyword>
<dbReference type="EMBL" id="JABFCX010000002">
    <property type="protein sequence ID" value="NNU15116.1"/>
    <property type="molecule type" value="Genomic_DNA"/>
</dbReference>
<evidence type="ECO:0000313" key="3">
    <source>
        <dbReference type="Proteomes" id="UP000536835"/>
    </source>
</evidence>
<accession>A0A7Y3RKA3</accession>
<reference evidence="2 3" key="1">
    <citation type="submission" date="2020-05" db="EMBL/GenBank/DDBJ databases">
        <title>Parvularcula mediterraneae sp. nov., isolated from polypropylene straw from shallow seawater of the seashore of Laganas in Zakynthos island, Greece.</title>
        <authorList>
            <person name="Szabo I."/>
            <person name="Al-Omari J."/>
            <person name="Rado J."/>
            <person name="Szerdahelyi G.S."/>
        </authorList>
    </citation>
    <scope>NUCLEOTIDE SEQUENCE [LARGE SCALE GENOMIC DNA]</scope>
    <source>
        <strain evidence="2 3">ZS-1/3</strain>
    </source>
</reference>
<evidence type="ECO:0000256" key="1">
    <source>
        <dbReference type="SAM" id="Phobius"/>
    </source>
</evidence>
<protein>
    <submittedName>
        <fullName evidence="2">Uncharacterized protein</fullName>
    </submittedName>
</protein>
<gene>
    <name evidence="2" type="ORF">HK107_02105</name>
</gene>
<dbReference type="AlphaFoldDB" id="A0A7Y3RKA3"/>
<keyword evidence="3" id="KW-1185">Reference proteome</keyword>
<sequence length="59" mass="6799">MTRSAQIQFALGILVIGFLLVVNTRPPEWLPEVPVWVQLLSWIAAVFLMYFNRPRGSKK</sequence>
<dbReference type="Proteomes" id="UP000536835">
    <property type="component" value="Unassembled WGS sequence"/>
</dbReference>
<proteinExistence type="predicted"/>